<dbReference type="Proteomes" id="UP001055634">
    <property type="component" value="Segment"/>
</dbReference>
<evidence type="ECO:0000256" key="1">
    <source>
        <dbReference type="SAM" id="MobiDB-lite"/>
    </source>
</evidence>
<gene>
    <name evidence="2" type="ORF">GURKE_00030</name>
</gene>
<sequence>MPQADEHDRADPQPPERKHGPRCWGSTSFSDEMAYCYCGDEPPADEA</sequence>
<name>A0A9E7N4H2_9CAUD</name>
<feature type="compositionally biased region" description="Basic and acidic residues" evidence="1">
    <location>
        <begin position="1"/>
        <end position="18"/>
    </location>
</feature>
<protein>
    <submittedName>
        <fullName evidence="2">Uncharacterized protein</fullName>
    </submittedName>
</protein>
<evidence type="ECO:0000313" key="2">
    <source>
        <dbReference type="EMBL" id="UTC28036.1"/>
    </source>
</evidence>
<reference evidence="2" key="1">
    <citation type="submission" date="2022-04" db="EMBL/GenBank/DDBJ databases">
        <authorList>
            <person name="Friedrich I."/>
            <person name="Schneider D."/>
            <person name="Poehlein A."/>
            <person name="Hertel R."/>
            <person name="Daniel R."/>
        </authorList>
    </citation>
    <scope>NUCLEOTIDE SEQUENCE</scope>
</reference>
<keyword evidence="3" id="KW-1185">Reference proteome</keyword>
<proteinExistence type="predicted"/>
<dbReference type="EMBL" id="ON529850">
    <property type="protein sequence ID" value="UTC28036.1"/>
    <property type="molecule type" value="Genomic_DNA"/>
</dbReference>
<accession>A0A9E7N4H2</accession>
<organism evidence="2 3">
    <name type="scientific">Brevundimonas phage vB_BpoS-Gurke</name>
    <dbReference type="NCBI Taxonomy" id="2948599"/>
    <lineage>
        <taxon>Viruses</taxon>
        <taxon>Duplodnaviria</taxon>
        <taxon>Heunggongvirae</taxon>
        <taxon>Uroviricota</taxon>
        <taxon>Caudoviricetes</taxon>
        <taxon>Jeanschmidtviridae</taxon>
        <taxon>Kikimoravirus</taxon>
        <taxon>Kikimoravirus gurke</taxon>
    </lineage>
</organism>
<evidence type="ECO:0000313" key="3">
    <source>
        <dbReference type="Proteomes" id="UP001055634"/>
    </source>
</evidence>
<feature type="region of interest" description="Disordered" evidence="1">
    <location>
        <begin position="1"/>
        <end position="24"/>
    </location>
</feature>